<dbReference type="GO" id="GO:0016787">
    <property type="term" value="F:hydrolase activity"/>
    <property type="evidence" value="ECO:0007669"/>
    <property type="project" value="UniProtKB-KW"/>
</dbReference>
<reference evidence="4" key="1">
    <citation type="journal article" date="2019" name="Int. J. Syst. Evol. Microbiol.">
        <title>The Global Catalogue of Microorganisms (GCM) 10K type strain sequencing project: providing services to taxonomists for standard genome sequencing and annotation.</title>
        <authorList>
            <consortium name="The Broad Institute Genomics Platform"/>
            <consortium name="The Broad Institute Genome Sequencing Center for Infectious Disease"/>
            <person name="Wu L."/>
            <person name="Ma J."/>
        </authorList>
    </citation>
    <scope>NUCLEOTIDE SEQUENCE [LARGE SCALE GENOMIC DNA]</scope>
    <source>
        <strain evidence="4">CGMCC 4.1469</strain>
    </source>
</reference>
<dbReference type="RefSeq" id="WP_313767122.1">
    <property type="nucleotide sequence ID" value="NZ_BAAAVH010000020.1"/>
</dbReference>
<dbReference type="InterPro" id="IPR012338">
    <property type="entry name" value="Beta-lactam/transpept-like"/>
</dbReference>
<dbReference type="Pfam" id="PF00144">
    <property type="entry name" value="Beta-lactamase"/>
    <property type="match status" value="1"/>
</dbReference>
<accession>A0ABW1F1L1</accession>
<keyword evidence="1" id="KW-0732">Signal</keyword>
<dbReference type="Gene3D" id="3.40.710.10">
    <property type="entry name" value="DD-peptidase/beta-lactamase superfamily"/>
    <property type="match status" value="1"/>
</dbReference>
<keyword evidence="3" id="KW-0378">Hydrolase</keyword>
<evidence type="ECO:0000313" key="4">
    <source>
        <dbReference type="Proteomes" id="UP001596067"/>
    </source>
</evidence>
<dbReference type="PANTHER" id="PTHR46825">
    <property type="entry name" value="D-ALANYL-D-ALANINE-CARBOXYPEPTIDASE/ENDOPEPTIDASE AMPH"/>
    <property type="match status" value="1"/>
</dbReference>
<feature type="domain" description="Beta-lactamase-related" evidence="2">
    <location>
        <begin position="48"/>
        <end position="357"/>
    </location>
</feature>
<dbReference type="PANTHER" id="PTHR46825:SF7">
    <property type="entry name" value="D-ALANYL-D-ALANINE CARBOXYPEPTIDASE"/>
    <property type="match status" value="1"/>
</dbReference>
<name>A0ABW1F1L1_9ACTN</name>
<dbReference type="EC" id="3.-.-.-" evidence="3"/>
<feature type="chain" id="PRO_5045142418" evidence="1">
    <location>
        <begin position="31"/>
        <end position="374"/>
    </location>
</feature>
<gene>
    <name evidence="3" type="ORF">ACFP0N_22970</name>
</gene>
<dbReference type="InterPro" id="IPR050491">
    <property type="entry name" value="AmpC-like"/>
</dbReference>
<proteinExistence type="predicted"/>
<evidence type="ECO:0000313" key="3">
    <source>
        <dbReference type="EMBL" id="MFC5887832.1"/>
    </source>
</evidence>
<comment type="caution">
    <text evidence="3">The sequence shown here is derived from an EMBL/GenBank/DDBJ whole genome shotgun (WGS) entry which is preliminary data.</text>
</comment>
<keyword evidence="4" id="KW-1185">Reference proteome</keyword>
<evidence type="ECO:0000259" key="2">
    <source>
        <dbReference type="Pfam" id="PF00144"/>
    </source>
</evidence>
<dbReference type="SUPFAM" id="SSF56601">
    <property type="entry name" value="beta-lactamase/transpeptidase-like"/>
    <property type="match status" value="1"/>
</dbReference>
<feature type="signal peptide" evidence="1">
    <location>
        <begin position="1"/>
        <end position="30"/>
    </location>
</feature>
<protein>
    <submittedName>
        <fullName evidence="3">Serine hydrolase domain-containing protein</fullName>
        <ecNumber evidence="3">3.-.-.-</ecNumber>
    </submittedName>
</protein>
<evidence type="ECO:0000256" key="1">
    <source>
        <dbReference type="SAM" id="SignalP"/>
    </source>
</evidence>
<organism evidence="3 4">
    <name type="scientific">Kitasatospora aburaviensis</name>
    <dbReference type="NCBI Taxonomy" id="67265"/>
    <lineage>
        <taxon>Bacteria</taxon>
        <taxon>Bacillati</taxon>
        <taxon>Actinomycetota</taxon>
        <taxon>Actinomycetes</taxon>
        <taxon>Kitasatosporales</taxon>
        <taxon>Streptomycetaceae</taxon>
        <taxon>Kitasatospora</taxon>
    </lineage>
</organism>
<dbReference type="InterPro" id="IPR001466">
    <property type="entry name" value="Beta-lactam-related"/>
</dbReference>
<dbReference type="EMBL" id="JBHSOD010000031">
    <property type="protein sequence ID" value="MFC5887832.1"/>
    <property type="molecule type" value="Genomic_DNA"/>
</dbReference>
<sequence>MALSRTIRRTVAAAAAASALVVGTALPAAAGGAGHGATRTAMGAALRAEDLPGVIATARTGQGTWSAAVGVADTSTAQPRSPRERYRIGSVTKTFVATVLLQLQAERRLDLDDTVEKWLPGVVGGNGNDGSRITVRQLLAHTSGLFSYDEDPGLAELLFTPAFLAHRYDTYRPEELVRIAMSHPPQFPPGAQRQYSNTNFVLAGMLIARVTGHPYGEEIERRIIRPLGLSATSLPGTAAGLPRPHARGYSTLAGGTTPPVDTTELNPSWGGAAGEIISTGDDLTRFLSALMRGRLLPKAALDEMLGGGADAKRGLGIGGATLSCGVTVWGHEGGIHGSSTLALTTRDGGHAVAFNVNADWFTGELGLAEAEFCS</sequence>
<dbReference type="Proteomes" id="UP001596067">
    <property type="component" value="Unassembled WGS sequence"/>
</dbReference>